<keyword evidence="4 6" id="KW-1133">Transmembrane helix</keyword>
<dbReference type="InterPro" id="IPR051311">
    <property type="entry name" value="DedA_domain"/>
</dbReference>
<proteinExistence type="predicted"/>
<evidence type="ECO:0000256" key="6">
    <source>
        <dbReference type="SAM" id="Phobius"/>
    </source>
</evidence>
<gene>
    <name evidence="8" type="ORF">M0638_13845</name>
</gene>
<organism evidence="8 9">
    <name type="scientific">Roseomonas acroporae</name>
    <dbReference type="NCBI Taxonomy" id="2937791"/>
    <lineage>
        <taxon>Bacteria</taxon>
        <taxon>Pseudomonadati</taxon>
        <taxon>Pseudomonadota</taxon>
        <taxon>Alphaproteobacteria</taxon>
        <taxon>Acetobacterales</taxon>
        <taxon>Roseomonadaceae</taxon>
        <taxon>Roseomonas</taxon>
    </lineage>
</organism>
<evidence type="ECO:0000256" key="5">
    <source>
        <dbReference type="ARBA" id="ARBA00023136"/>
    </source>
</evidence>
<feature type="transmembrane region" description="Helical" evidence="6">
    <location>
        <begin position="141"/>
        <end position="161"/>
    </location>
</feature>
<dbReference type="InterPro" id="IPR032816">
    <property type="entry name" value="VTT_dom"/>
</dbReference>
<feature type="transmembrane region" description="Helical" evidence="6">
    <location>
        <begin position="113"/>
        <end position="134"/>
    </location>
</feature>
<dbReference type="AlphaFoldDB" id="A0A9X1Y9R5"/>
<comment type="caution">
    <text evidence="8">The sequence shown here is derived from an EMBL/GenBank/DDBJ whole genome shotgun (WGS) entry which is preliminary data.</text>
</comment>
<sequence length="210" mass="22284">MSFLSGPAVTHLLETYGYALIAAVILLEATGLPLPGESLLIAAALYAGTTGHLDINLVVAVAAAAAILGDNLGYAIGRFVGEPALLRWGGRIGLTEQRLAIARNLFRRHGGKVVLFGRFVVLLRTVAALMAGVTRMPWPHFLLANATGGILWCALYGYAAYFLGDRLEQAKGWATVAIGAVAVLAFAGTLWFTRRQERRLAREAGIEPGG</sequence>
<evidence type="ECO:0000313" key="9">
    <source>
        <dbReference type="Proteomes" id="UP001139516"/>
    </source>
</evidence>
<protein>
    <submittedName>
        <fullName evidence="8">DedA family protein</fullName>
    </submittedName>
</protein>
<feature type="transmembrane region" description="Helical" evidence="6">
    <location>
        <begin position="15"/>
        <end position="34"/>
    </location>
</feature>
<evidence type="ECO:0000256" key="1">
    <source>
        <dbReference type="ARBA" id="ARBA00004651"/>
    </source>
</evidence>
<comment type="subcellular location">
    <subcellularLocation>
        <location evidence="1">Cell membrane</location>
        <topology evidence="1">Multi-pass membrane protein</topology>
    </subcellularLocation>
</comment>
<dbReference type="Pfam" id="PF09335">
    <property type="entry name" value="VTT_dom"/>
    <property type="match status" value="1"/>
</dbReference>
<feature type="domain" description="VTT" evidence="7">
    <location>
        <begin position="34"/>
        <end position="161"/>
    </location>
</feature>
<keyword evidence="2" id="KW-1003">Cell membrane</keyword>
<dbReference type="PANTHER" id="PTHR42709:SF6">
    <property type="entry name" value="UNDECAPRENYL PHOSPHATE TRANSPORTER A"/>
    <property type="match status" value="1"/>
</dbReference>
<keyword evidence="9" id="KW-1185">Reference proteome</keyword>
<dbReference type="Proteomes" id="UP001139516">
    <property type="component" value="Unassembled WGS sequence"/>
</dbReference>
<name>A0A9X1Y9R5_9PROT</name>
<dbReference type="PANTHER" id="PTHR42709">
    <property type="entry name" value="ALKALINE PHOSPHATASE LIKE PROTEIN"/>
    <property type="match status" value="1"/>
</dbReference>
<evidence type="ECO:0000256" key="4">
    <source>
        <dbReference type="ARBA" id="ARBA00022989"/>
    </source>
</evidence>
<keyword evidence="3 6" id="KW-0812">Transmembrane</keyword>
<dbReference type="EMBL" id="JALPRX010000057">
    <property type="protein sequence ID" value="MCK8785468.1"/>
    <property type="molecule type" value="Genomic_DNA"/>
</dbReference>
<evidence type="ECO:0000256" key="3">
    <source>
        <dbReference type="ARBA" id="ARBA00022692"/>
    </source>
</evidence>
<accession>A0A9X1Y9R5</accession>
<dbReference type="RefSeq" id="WP_248667586.1">
    <property type="nucleotide sequence ID" value="NZ_JALPRX010000057.1"/>
</dbReference>
<evidence type="ECO:0000313" key="8">
    <source>
        <dbReference type="EMBL" id="MCK8785468.1"/>
    </source>
</evidence>
<keyword evidence="5 6" id="KW-0472">Membrane</keyword>
<feature type="transmembrane region" description="Helical" evidence="6">
    <location>
        <begin position="173"/>
        <end position="192"/>
    </location>
</feature>
<dbReference type="GO" id="GO:0005886">
    <property type="term" value="C:plasma membrane"/>
    <property type="evidence" value="ECO:0007669"/>
    <property type="project" value="UniProtKB-SubCell"/>
</dbReference>
<feature type="transmembrane region" description="Helical" evidence="6">
    <location>
        <begin position="55"/>
        <end position="76"/>
    </location>
</feature>
<evidence type="ECO:0000256" key="2">
    <source>
        <dbReference type="ARBA" id="ARBA00022475"/>
    </source>
</evidence>
<evidence type="ECO:0000259" key="7">
    <source>
        <dbReference type="Pfam" id="PF09335"/>
    </source>
</evidence>
<reference evidence="8" key="1">
    <citation type="submission" date="2022-04" db="EMBL/GenBank/DDBJ databases">
        <title>Roseomonas acroporae sp. nov., isolated from coral Acropora digitifera.</title>
        <authorList>
            <person name="Sun H."/>
        </authorList>
    </citation>
    <scope>NUCLEOTIDE SEQUENCE</scope>
    <source>
        <strain evidence="8">NAR14</strain>
    </source>
</reference>